<accession>A0A484LAB7</accession>
<gene>
    <name evidence="2" type="ORF">CCAM_LOCUS15066</name>
</gene>
<dbReference type="AlphaFoldDB" id="A0A484LAB7"/>
<feature type="compositionally biased region" description="Acidic residues" evidence="1">
    <location>
        <begin position="25"/>
        <end position="38"/>
    </location>
</feature>
<evidence type="ECO:0000256" key="1">
    <source>
        <dbReference type="SAM" id="MobiDB-lite"/>
    </source>
</evidence>
<sequence length="180" mass="19065">MATDGKAIGGRIRKGLAPQSLELIDLGEEAGSSEEGADPPERFRETGIPSDMARIEEKKIFENAVRILSSEQIHPAAQTGTAVQITPLPGMAGIRREVAGVAGSFAGTESRPAADPPSLETNETAGIAGGTHWFFLAGGEPLEPAGLPVVTVFVSIHDLAGVVTRAYSRCRPWVEEDRHR</sequence>
<name>A0A484LAB7_9ASTE</name>
<evidence type="ECO:0000313" key="3">
    <source>
        <dbReference type="Proteomes" id="UP000595140"/>
    </source>
</evidence>
<organism evidence="2 3">
    <name type="scientific">Cuscuta campestris</name>
    <dbReference type="NCBI Taxonomy" id="132261"/>
    <lineage>
        <taxon>Eukaryota</taxon>
        <taxon>Viridiplantae</taxon>
        <taxon>Streptophyta</taxon>
        <taxon>Embryophyta</taxon>
        <taxon>Tracheophyta</taxon>
        <taxon>Spermatophyta</taxon>
        <taxon>Magnoliopsida</taxon>
        <taxon>eudicotyledons</taxon>
        <taxon>Gunneridae</taxon>
        <taxon>Pentapetalae</taxon>
        <taxon>asterids</taxon>
        <taxon>lamiids</taxon>
        <taxon>Solanales</taxon>
        <taxon>Convolvulaceae</taxon>
        <taxon>Cuscuteae</taxon>
        <taxon>Cuscuta</taxon>
        <taxon>Cuscuta subgen. Grammica</taxon>
        <taxon>Cuscuta sect. Cleistogrammica</taxon>
    </lineage>
</organism>
<dbReference type="EMBL" id="OOIL02001171">
    <property type="protein sequence ID" value="VFQ73290.1"/>
    <property type="molecule type" value="Genomic_DNA"/>
</dbReference>
<evidence type="ECO:0000313" key="2">
    <source>
        <dbReference type="EMBL" id="VFQ73290.1"/>
    </source>
</evidence>
<feature type="region of interest" description="Disordered" evidence="1">
    <location>
        <begin position="24"/>
        <end position="49"/>
    </location>
</feature>
<proteinExistence type="predicted"/>
<keyword evidence="3" id="KW-1185">Reference proteome</keyword>
<reference evidence="2 3" key="1">
    <citation type="submission" date="2018-04" db="EMBL/GenBank/DDBJ databases">
        <authorList>
            <person name="Vogel A."/>
        </authorList>
    </citation>
    <scope>NUCLEOTIDE SEQUENCE [LARGE SCALE GENOMIC DNA]</scope>
</reference>
<protein>
    <submittedName>
        <fullName evidence="2">Uncharacterized protein</fullName>
    </submittedName>
</protein>
<dbReference type="Proteomes" id="UP000595140">
    <property type="component" value="Unassembled WGS sequence"/>
</dbReference>